<evidence type="ECO:0000313" key="1">
    <source>
        <dbReference type="EMBL" id="MBU4633473.1"/>
    </source>
</evidence>
<dbReference type="RefSeq" id="WP_216310708.1">
    <property type="nucleotide sequence ID" value="NZ_JAEEFW010000004.1"/>
</dbReference>
<protein>
    <submittedName>
        <fullName evidence="1">Uncharacterized protein</fullName>
    </submittedName>
</protein>
<accession>A0AAJ1E2T4</accession>
<proteinExistence type="predicted"/>
<organism evidence="1 2">
    <name type="scientific">Pseudomonas chlororaphis subsp. aurantiaca</name>
    <dbReference type="NCBI Taxonomy" id="86192"/>
    <lineage>
        <taxon>Bacteria</taxon>
        <taxon>Pseudomonadati</taxon>
        <taxon>Pseudomonadota</taxon>
        <taxon>Gammaproteobacteria</taxon>
        <taxon>Pseudomonadales</taxon>
        <taxon>Pseudomonadaceae</taxon>
        <taxon>Pseudomonas</taxon>
    </lineage>
</organism>
<name>A0AAJ1E2T4_9PSED</name>
<dbReference type="Proteomes" id="UP000787568">
    <property type="component" value="Unassembled WGS sequence"/>
</dbReference>
<dbReference type="AlphaFoldDB" id="A0AAJ1E2T4"/>
<sequence>MQTSLNILQLPFPLTWKPFHPESFSRLEWVQKQFTVVCSGTSKLLDDQPMFGSFVVEDDYVVGYFDFLEEAVHFCTQKRDELDVHPSLSKGSSFHPTDIKIFSNCSNDYKHGCSASGARGLELVLMGAVGSDHIKWTSSTVKLY</sequence>
<evidence type="ECO:0000313" key="2">
    <source>
        <dbReference type="Proteomes" id="UP000787568"/>
    </source>
</evidence>
<dbReference type="EMBL" id="JAEEFW010000004">
    <property type="protein sequence ID" value="MBU4633473.1"/>
    <property type="molecule type" value="Genomic_DNA"/>
</dbReference>
<comment type="caution">
    <text evidence="1">The sequence shown here is derived from an EMBL/GenBank/DDBJ whole genome shotgun (WGS) entry which is preliminary data.</text>
</comment>
<reference evidence="1" key="1">
    <citation type="submission" date="2020-12" db="EMBL/GenBank/DDBJ databases">
        <title>Generalized mutagenesis with transposon Tn5. A laboratory procedure for the identification of genes responsible for a bacterial phenotype and its regulation, illustrated with phenazine production in Pseudomonas chlororaphis.</title>
        <authorList>
            <person name="Muzio F."/>
            <person name="Sobrero P."/>
            <person name="Agaras B."/>
            <person name="Valverde C."/>
        </authorList>
    </citation>
    <scope>NUCLEOTIDE SEQUENCE</scope>
    <source>
        <strain evidence="1">SMMP3</strain>
    </source>
</reference>
<gene>
    <name evidence="1" type="ORF">I8747_11765</name>
</gene>